<keyword evidence="3 11" id="KW-0479">Metal-binding</keyword>
<accession>A0A844G1C3</accession>
<protein>
    <recommendedName>
        <fullName evidence="9 11">7-cyano-7-deazaguanine synthase</fullName>
        <ecNumber evidence="9 11">6.3.4.20</ecNumber>
    </recommendedName>
    <alternativeName>
        <fullName evidence="11">7-cyano-7-carbaguanine synthase</fullName>
    </alternativeName>
    <alternativeName>
        <fullName evidence="11">PreQ(0) synthase</fullName>
    </alternativeName>
    <alternativeName>
        <fullName evidence="11">Queuosine biosynthesis protein QueC</fullName>
    </alternativeName>
</protein>
<evidence type="ECO:0000256" key="1">
    <source>
        <dbReference type="ARBA" id="ARBA00005061"/>
    </source>
</evidence>
<keyword evidence="2 11" id="KW-0436">Ligase</keyword>
<dbReference type="GO" id="GO:0008616">
    <property type="term" value="P:tRNA queuosine(34) biosynthetic process"/>
    <property type="evidence" value="ECO:0007669"/>
    <property type="project" value="UniProtKB-UniRule"/>
</dbReference>
<dbReference type="Pfam" id="PF06508">
    <property type="entry name" value="QueC"/>
    <property type="match status" value="1"/>
</dbReference>
<feature type="binding site" evidence="11">
    <location>
        <position position="203"/>
    </location>
    <ligand>
        <name>Zn(2+)</name>
        <dbReference type="ChEBI" id="CHEBI:29105"/>
    </ligand>
</feature>
<evidence type="ECO:0000256" key="10">
    <source>
        <dbReference type="ARBA" id="ARBA00047890"/>
    </source>
</evidence>
<evidence type="ECO:0000256" key="11">
    <source>
        <dbReference type="HAMAP-Rule" id="MF_01633"/>
    </source>
</evidence>
<evidence type="ECO:0000313" key="13">
    <source>
        <dbReference type="Proteomes" id="UP000435649"/>
    </source>
</evidence>
<dbReference type="Gene3D" id="3.40.50.620">
    <property type="entry name" value="HUPs"/>
    <property type="match status" value="1"/>
</dbReference>
<evidence type="ECO:0000256" key="8">
    <source>
        <dbReference type="ARBA" id="ARBA00037993"/>
    </source>
</evidence>
<dbReference type="CDD" id="cd01995">
    <property type="entry name" value="QueC-like"/>
    <property type="match status" value="1"/>
</dbReference>
<dbReference type="GO" id="GO:0016879">
    <property type="term" value="F:ligase activity, forming carbon-nitrogen bonds"/>
    <property type="evidence" value="ECO:0007669"/>
    <property type="project" value="UniProtKB-UniRule"/>
</dbReference>
<evidence type="ECO:0000256" key="4">
    <source>
        <dbReference type="ARBA" id="ARBA00022741"/>
    </source>
</evidence>
<dbReference type="GO" id="GO:0008270">
    <property type="term" value="F:zinc ion binding"/>
    <property type="evidence" value="ECO:0007669"/>
    <property type="project" value="UniProtKB-UniRule"/>
</dbReference>
<dbReference type="PANTHER" id="PTHR42914:SF1">
    <property type="entry name" value="7-CYANO-7-DEAZAGUANINE SYNTHASE"/>
    <property type="match status" value="1"/>
</dbReference>
<dbReference type="SUPFAM" id="SSF52402">
    <property type="entry name" value="Adenine nucleotide alpha hydrolases-like"/>
    <property type="match status" value="1"/>
</dbReference>
<comment type="pathway">
    <text evidence="1 11">Purine metabolism; 7-cyano-7-deazaguanine biosynthesis.</text>
</comment>
<dbReference type="GO" id="GO:0005524">
    <property type="term" value="F:ATP binding"/>
    <property type="evidence" value="ECO:0007669"/>
    <property type="project" value="UniProtKB-UniRule"/>
</dbReference>
<sequence>MKMKKAVVLLSGGLDSATVLAIAKSENFECYALSFDYGQRHFCELEAAEKVAKQLGAAKHNTVKIDLRLWGGSALTDDALEVPEASASPGVPITYVPARNLIFLSFATAWAEVLGARDIFIGVNSVDYSGYPDCRPAFIESFRETARLGTCAVDEGWSYRINAPLQNLSKAQIIETGTRLGVDYALTTSCYNPDSEGRSCGKCDSCALRIAGFREAGVPDPTRYSGAE</sequence>
<dbReference type="InterPro" id="IPR018317">
    <property type="entry name" value="QueC"/>
</dbReference>
<name>A0A844G1C3_9BACT</name>
<dbReference type="AlphaFoldDB" id="A0A844G1C3"/>
<dbReference type="EMBL" id="VUNS01000004">
    <property type="protein sequence ID" value="MST96461.1"/>
    <property type="molecule type" value="Genomic_DNA"/>
</dbReference>
<dbReference type="NCBIfam" id="TIGR00364">
    <property type="entry name" value="7-cyano-7-deazaguanine synthase QueC"/>
    <property type="match status" value="1"/>
</dbReference>
<keyword evidence="5 11" id="KW-0671">Queuosine biosynthesis</keyword>
<feature type="binding site" evidence="11">
    <location>
        <position position="206"/>
    </location>
    <ligand>
        <name>Zn(2+)</name>
        <dbReference type="ChEBI" id="CHEBI:29105"/>
    </ligand>
</feature>
<organism evidence="12 13">
    <name type="scientific">Victivallis lenta</name>
    <dbReference type="NCBI Taxonomy" id="2606640"/>
    <lineage>
        <taxon>Bacteria</taxon>
        <taxon>Pseudomonadati</taxon>
        <taxon>Lentisphaerota</taxon>
        <taxon>Lentisphaeria</taxon>
        <taxon>Victivallales</taxon>
        <taxon>Victivallaceae</taxon>
        <taxon>Victivallis</taxon>
    </lineage>
</organism>
<keyword evidence="6 11" id="KW-0862">Zinc</keyword>
<evidence type="ECO:0000256" key="7">
    <source>
        <dbReference type="ARBA" id="ARBA00022840"/>
    </source>
</evidence>
<dbReference type="InterPro" id="IPR014729">
    <property type="entry name" value="Rossmann-like_a/b/a_fold"/>
</dbReference>
<feature type="binding site" evidence="11">
    <location>
        <position position="200"/>
    </location>
    <ligand>
        <name>Zn(2+)</name>
        <dbReference type="ChEBI" id="CHEBI:29105"/>
    </ligand>
</feature>
<keyword evidence="4 11" id="KW-0547">Nucleotide-binding</keyword>
<evidence type="ECO:0000256" key="6">
    <source>
        <dbReference type="ARBA" id="ARBA00022833"/>
    </source>
</evidence>
<dbReference type="PIRSF" id="PIRSF006293">
    <property type="entry name" value="ExsB"/>
    <property type="match status" value="1"/>
</dbReference>
<evidence type="ECO:0000256" key="5">
    <source>
        <dbReference type="ARBA" id="ARBA00022785"/>
    </source>
</evidence>
<comment type="caution">
    <text evidence="12">The sequence shown here is derived from an EMBL/GenBank/DDBJ whole genome shotgun (WGS) entry which is preliminary data.</text>
</comment>
<comment type="function">
    <text evidence="11">Catalyzes the ATP-dependent conversion of 7-carboxy-7-deazaguanine (CDG) to 7-cyano-7-deazaguanine (preQ(0)).</text>
</comment>
<evidence type="ECO:0000256" key="9">
    <source>
        <dbReference type="ARBA" id="ARBA00039149"/>
    </source>
</evidence>
<evidence type="ECO:0000256" key="2">
    <source>
        <dbReference type="ARBA" id="ARBA00022598"/>
    </source>
</evidence>
<keyword evidence="13" id="KW-1185">Reference proteome</keyword>
<feature type="binding site" evidence="11">
    <location>
        <position position="190"/>
    </location>
    <ligand>
        <name>Zn(2+)</name>
        <dbReference type="ChEBI" id="CHEBI:29105"/>
    </ligand>
</feature>
<comment type="similarity">
    <text evidence="8 11">Belongs to the QueC family.</text>
</comment>
<evidence type="ECO:0000313" key="12">
    <source>
        <dbReference type="EMBL" id="MST96461.1"/>
    </source>
</evidence>
<keyword evidence="7 11" id="KW-0067">ATP-binding</keyword>
<comment type="catalytic activity">
    <reaction evidence="10 11">
        <text>7-carboxy-7-carbaguanine + NH4(+) + 2 ATP = 7-cyano-7-carbaguanine + 2 AMP + 2 diphosphate + 2 H(+)</text>
        <dbReference type="Rhea" id="RHEA:27982"/>
        <dbReference type="ChEBI" id="CHEBI:15378"/>
        <dbReference type="ChEBI" id="CHEBI:28938"/>
        <dbReference type="ChEBI" id="CHEBI:30616"/>
        <dbReference type="ChEBI" id="CHEBI:33019"/>
        <dbReference type="ChEBI" id="CHEBI:45075"/>
        <dbReference type="ChEBI" id="CHEBI:61036"/>
        <dbReference type="ChEBI" id="CHEBI:456215"/>
        <dbReference type="EC" id="6.3.4.20"/>
    </reaction>
</comment>
<dbReference type="EC" id="6.3.4.20" evidence="9 11"/>
<dbReference type="RefSeq" id="WP_106055770.1">
    <property type="nucleotide sequence ID" value="NZ_VUNS01000004.1"/>
</dbReference>
<dbReference type="PANTHER" id="PTHR42914">
    <property type="entry name" value="7-CYANO-7-DEAZAGUANINE SYNTHASE"/>
    <property type="match status" value="1"/>
</dbReference>
<proteinExistence type="inferred from homology"/>
<evidence type="ECO:0000256" key="3">
    <source>
        <dbReference type="ARBA" id="ARBA00022723"/>
    </source>
</evidence>
<comment type="cofactor">
    <cofactor evidence="11">
        <name>Zn(2+)</name>
        <dbReference type="ChEBI" id="CHEBI:29105"/>
    </cofactor>
    <text evidence="11">Binds 1 zinc ion per subunit.</text>
</comment>
<feature type="binding site" evidence="11">
    <location>
        <begin position="10"/>
        <end position="20"/>
    </location>
    <ligand>
        <name>ATP</name>
        <dbReference type="ChEBI" id="CHEBI:30616"/>
    </ligand>
</feature>
<dbReference type="UniPathway" id="UPA00391"/>
<dbReference type="HAMAP" id="MF_01633">
    <property type="entry name" value="QueC"/>
    <property type="match status" value="1"/>
</dbReference>
<dbReference type="Proteomes" id="UP000435649">
    <property type="component" value="Unassembled WGS sequence"/>
</dbReference>
<reference evidence="12 13" key="1">
    <citation type="submission" date="2019-08" db="EMBL/GenBank/DDBJ databases">
        <title>In-depth cultivation of the pig gut microbiome towards novel bacterial diversity and tailored functional studies.</title>
        <authorList>
            <person name="Wylensek D."/>
            <person name="Hitch T.C.A."/>
            <person name="Clavel T."/>
        </authorList>
    </citation>
    <scope>NUCLEOTIDE SEQUENCE [LARGE SCALE GENOMIC DNA]</scope>
    <source>
        <strain evidence="12 13">BBE-744-WT-12</strain>
    </source>
</reference>
<gene>
    <name evidence="11 12" type="primary">queC</name>
    <name evidence="12" type="ORF">FYJ85_05305</name>
</gene>